<feature type="compositionally biased region" description="Low complexity" evidence="1">
    <location>
        <begin position="88"/>
        <end position="100"/>
    </location>
</feature>
<feature type="non-terminal residue" evidence="2">
    <location>
        <position position="146"/>
    </location>
</feature>
<evidence type="ECO:0000313" key="2">
    <source>
        <dbReference type="EMBL" id="PCH39260.1"/>
    </source>
</evidence>
<proteinExistence type="predicted"/>
<evidence type="ECO:0000313" key="3">
    <source>
        <dbReference type="Proteomes" id="UP000218811"/>
    </source>
</evidence>
<protein>
    <submittedName>
        <fullName evidence="2">Uncharacterized protein</fullName>
    </submittedName>
</protein>
<accession>A0A2H3JAK6</accession>
<feature type="region of interest" description="Disordered" evidence="1">
    <location>
        <begin position="1"/>
        <end position="146"/>
    </location>
</feature>
<reference evidence="2 3" key="1">
    <citation type="journal article" date="2012" name="Science">
        <title>The Paleozoic origin of enzymatic lignin decomposition reconstructed from 31 fungal genomes.</title>
        <authorList>
            <person name="Floudas D."/>
            <person name="Binder M."/>
            <person name="Riley R."/>
            <person name="Barry K."/>
            <person name="Blanchette R.A."/>
            <person name="Henrissat B."/>
            <person name="Martinez A.T."/>
            <person name="Otillar R."/>
            <person name="Spatafora J.W."/>
            <person name="Yadav J.S."/>
            <person name="Aerts A."/>
            <person name="Benoit I."/>
            <person name="Boyd A."/>
            <person name="Carlson A."/>
            <person name="Copeland A."/>
            <person name="Coutinho P.M."/>
            <person name="de Vries R.P."/>
            <person name="Ferreira P."/>
            <person name="Findley K."/>
            <person name="Foster B."/>
            <person name="Gaskell J."/>
            <person name="Glotzer D."/>
            <person name="Gorecki P."/>
            <person name="Heitman J."/>
            <person name="Hesse C."/>
            <person name="Hori C."/>
            <person name="Igarashi K."/>
            <person name="Jurgens J.A."/>
            <person name="Kallen N."/>
            <person name="Kersten P."/>
            <person name="Kohler A."/>
            <person name="Kuees U."/>
            <person name="Kumar T.K.A."/>
            <person name="Kuo A."/>
            <person name="LaButti K."/>
            <person name="Larrondo L.F."/>
            <person name="Lindquist E."/>
            <person name="Ling A."/>
            <person name="Lombard V."/>
            <person name="Lucas S."/>
            <person name="Lundell T."/>
            <person name="Martin R."/>
            <person name="McLaughlin D.J."/>
            <person name="Morgenstern I."/>
            <person name="Morin E."/>
            <person name="Murat C."/>
            <person name="Nagy L.G."/>
            <person name="Nolan M."/>
            <person name="Ohm R.A."/>
            <person name="Patyshakuliyeva A."/>
            <person name="Rokas A."/>
            <person name="Ruiz-Duenas F.J."/>
            <person name="Sabat G."/>
            <person name="Salamov A."/>
            <person name="Samejima M."/>
            <person name="Schmutz J."/>
            <person name="Slot J.C."/>
            <person name="St John F."/>
            <person name="Stenlid J."/>
            <person name="Sun H."/>
            <person name="Sun S."/>
            <person name="Syed K."/>
            <person name="Tsang A."/>
            <person name="Wiebenga A."/>
            <person name="Young D."/>
            <person name="Pisabarro A."/>
            <person name="Eastwood D.C."/>
            <person name="Martin F."/>
            <person name="Cullen D."/>
            <person name="Grigoriev I.V."/>
            <person name="Hibbett D.S."/>
        </authorList>
    </citation>
    <scope>NUCLEOTIDE SEQUENCE [LARGE SCALE GENOMIC DNA]</scope>
    <source>
        <strain evidence="2 3">MD-104</strain>
    </source>
</reference>
<keyword evidence="3" id="KW-1185">Reference proteome</keyword>
<feature type="compositionally biased region" description="Basic and acidic residues" evidence="1">
    <location>
        <begin position="44"/>
        <end position="56"/>
    </location>
</feature>
<feature type="compositionally biased region" description="Basic and acidic residues" evidence="1">
    <location>
        <begin position="101"/>
        <end position="113"/>
    </location>
</feature>
<feature type="compositionally biased region" description="Low complexity" evidence="1">
    <location>
        <begin position="31"/>
        <end position="43"/>
    </location>
</feature>
<name>A0A2H3JAK6_WOLCO</name>
<gene>
    <name evidence="2" type="ORF">WOLCODRAFT_46017</name>
</gene>
<dbReference type="EMBL" id="KB467976">
    <property type="protein sequence ID" value="PCH39260.1"/>
    <property type="molecule type" value="Genomic_DNA"/>
</dbReference>
<sequence>PCGPSGPLGTPVPGRAWHPVHGPGAPSLQPAGRSAGRGAAAAARELERPKTIEAGHRPCGPSGPLGTPVPGRAWHPVHGPGAPSLQPAGRSAGRGAAAAARELERPKTIEAGHRPCGPSGPLGTPVPGRAWHPVHGPGAPSLQPAG</sequence>
<organism evidence="2 3">
    <name type="scientific">Wolfiporia cocos (strain MD-104)</name>
    <name type="common">Brown rot fungus</name>
    <dbReference type="NCBI Taxonomy" id="742152"/>
    <lineage>
        <taxon>Eukaryota</taxon>
        <taxon>Fungi</taxon>
        <taxon>Dikarya</taxon>
        <taxon>Basidiomycota</taxon>
        <taxon>Agaricomycotina</taxon>
        <taxon>Agaricomycetes</taxon>
        <taxon>Polyporales</taxon>
        <taxon>Phaeolaceae</taxon>
        <taxon>Wolfiporia</taxon>
    </lineage>
</organism>
<dbReference type="Proteomes" id="UP000218811">
    <property type="component" value="Unassembled WGS sequence"/>
</dbReference>
<feature type="non-terminal residue" evidence="2">
    <location>
        <position position="1"/>
    </location>
</feature>
<dbReference type="AlphaFoldDB" id="A0A2H3JAK6"/>
<evidence type="ECO:0000256" key="1">
    <source>
        <dbReference type="SAM" id="MobiDB-lite"/>
    </source>
</evidence>